<reference evidence="8" key="1">
    <citation type="journal article" date="2019" name="Nat. Commun.">
        <title>The genome of broomcorn millet.</title>
        <authorList>
            <person name="Zou C."/>
            <person name="Miki D."/>
            <person name="Li D."/>
            <person name="Tang Q."/>
            <person name="Xiao L."/>
            <person name="Rajput S."/>
            <person name="Deng P."/>
            <person name="Jia W."/>
            <person name="Huang R."/>
            <person name="Zhang M."/>
            <person name="Sun Y."/>
            <person name="Hu J."/>
            <person name="Fu X."/>
            <person name="Schnable P.S."/>
            <person name="Li F."/>
            <person name="Zhang H."/>
            <person name="Feng B."/>
            <person name="Zhu X."/>
            <person name="Liu R."/>
            <person name="Schnable J.C."/>
            <person name="Zhu J.-K."/>
            <person name="Zhang H."/>
        </authorList>
    </citation>
    <scope>NUCLEOTIDE SEQUENCE [LARGE SCALE GENOMIC DNA]</scope>
</reference>
<evidence type="ECO:0000256" key="3">
    <source>
        <dbReference type="ARBA" id="ARBA00023125"/>
    </source>
</evidence>
<dbReference type="InterPro" id="IPR044837">
    <property type="entry name" value="REM16-like"/>
</dbReference>
<dbReference type="InterPro" id="IPR003340">
    <property type="entry name" value="B3_DNA-bd"/>
</dbReference>
<evidence type="ECO:0000313" key="7">
    <source>
        <dbReference type="EMBL" id="RLN07417.1"/>
    </source>
</evidence>
<proteinExistence type="predicted"/>
<evidence type="ECO:0000256" key="4">
    <source>
        <dbReference type="ARBA" id="ARBA00023163"/>
    </source>
</evidence>
<dbReference type="SUPFAM" id="SSF101936">
    <property type="entry name" value="DNA-binding pseudobarrel domain"/>
    <property type="match status" value="1"/>
</dbReference>
<comment type="caution">
    <text evidence="7">The sequence shown here is derived from an EMBL/GenBank/DDBJ whole genome shotgun (WGS) entry which is preliminary data.</text>
</comment>
<dbReference type="InterPro" id="IPR015300">
    <property type="entry name" value="DNA-bd_pseudobarrel_sf"/>
</dbReference>
<evidence type="ECO:0000313" key="8">
    <source>
        <dbReference type="Proteomes" id="UP000275267"/>
    </source>
</evidence>
<dbReference type="PROSITE" id="PS50863">
    <property type="entry name" value="B3"/>
    <property type="match status" value="1"/>
</dbReference>
<dbReference type="OrthoDB" id="638806at2759"/>
<evidence type="ECO:0000256" key="2">
    <source>
        <dbReference type="ARBA" id="ARBA00023015"/>
    </source>
</evidence>
<evidence type="ECO:0000256" key="1">
    <source>
        <dbReference type="ARBA" id="ARBA00004123"/>
    </source>
</evidence>
<dbReference type="Gene3D" id="2.40.330.10">
    <property type="entry name" value="DNA-binding pseudobarrel domain"/>
    <property type="match status" value="1"/>
</dbReference>
<dbReference type="PANTHER" id="PTHR31391">
    <property type="entry name" value="B3 DOMAIN-CONTAINING PROTEIN OS11G0197600-RELATED"/>
    <property type="match status" value="1"/>
</dbReference>
<name>A0A3L6RQW6_PANMI</name>
<dbReference type="GO" id="GO:0005634">
    <property type="term" value="C:nucleus"/>
    <property type="evidence" value="ECO:0007669"/>
    <property type="project" value="UniProtKB-SubCell"/>
</dbReference>
<feature type="domain" description="TF-B3" evidence="6">
    <location>
        <begin position="63"/>
        <end position="166"/>
    </location>
</feature>
<dbReference type="Proteomes" id="UP000275267">
    <property type="component" value="Unassembled WGS sequence"/>
</dbReference>
<organism evidence="7 8">
    <name type="scientific">Panicum miliaceum</name>
    <name type="common">Proso millet</name>
    <name type="synonym">Broomcorn millet</name>
    <dbReference type="NCBI Taxonomy" id="4540"/>
    <lineage>
        <taxon>Eukaryota</taxon>
        <taxon>Viridiplantae</taxon>
        <taxon>Streptophyta</taxon>
        <taxon>Embryophyta</taxon>
        <taxon>Tracheophyta</taxon>
        <taxon>Spermatophyta</taxon>
        <taxon>Magnoliopsida</taxon>
        <taxon>Liliopsida</taxon>
        <taxon>Poales</taxon>
        <taxon>Poaceae</taxon>
        <taxon>PACMAD clade</taxon>
        <taxon>Panicoideae</taxon>
        <taxon>Panicodae</taxon>
        <taxon>Paniceae</taxon>
        <taxon>Panicinae</taxon>
        <taxon>Panicum</taxon>
        <taxon>Panicum sect. Panicum</taxon>
    </lineage>
</organism>
<comment type="subcellular location">
    <subcellularLocation>
        <location evidence="1">Nucleus</location>
    </subcellularLocation>
</comment>
<evidence type="ECO:0000256" key="5">
    <source>
        <dbReference type="ARBA" id="ARBA00023242"/>
    </source>
</evidence>
<dbReference type="AlphaFoldDB" id="A0A3L6RQW6"/>
<keyword evidence="4" id="KW-0804">Transcription</keyword>
<evidence type="ECO:0000259" key="6">
    <source>
        <dbReference type="PROSITE" id="PS50863"/>
    </source>
</evidence>
<dbReference type="STRING" id="4540.A0A3L6RQW6"/>
<dbReference type="GO" id="GO:0003677">
    <property type="term" value="F:DNA binding"/>
    <property type="evidence" value="ECO:0007669"/>
    <property type="project" value="UniProtKB-KW"/>
</dbReference>
<keyword evidence="8" id="KW-1185">Reference proteome</keyword>
<protein>
    <submittedName>
        <fullName evidence="7">B3 domain-containing protein</fullName>
    </submittedName>
</protein>
<dbReference type="PANTHER" id="PTHR31391:SF64">
    <property type="entry name" value="B3 DOMAIN-CONTAINING PROTEIN OS06G0112300"/>
    <property type="match status" value="1"/>
</dbReference>
<gene>
    <name evidence="7" type="ORF">C2845_PM11G19580</name>
</gene>
<sequence>MTKNNGMDGDKILLPTMDDLNEDQKQLNTPLSSANPYFTTTMTRRQVEKPFQLVRMEVSHLSFMQFTQLNVVPCSCAQEIPTRLHRHLPESRVPAVLLCRNQSWAVSYSGDLKCKKLGAEWRDFAVDNSLRIGDAWVFEIITPAAGETGSEGDGKVVFWVQVLRGDLPEEITSRSATSDEPIVIVDN</sequence>
<keyword evidence="3" id="KW-0238">DNA-binding</keyword>
<keyword evidence="5" id="KW-0539">Nucleus</keyword>
<dbReference type="EMBL" id="PQIB02000007">
    <property type="protein sequence ID" value="RLN07417.1"/>
    <property type="molecule type" value="Genomic_DNA"/>
</dbReference>
<accession>A0A3L6RQW6</accession>
<keyword evidence="2" id="KW-0805">Transcription regulation</keyword>